<keyword evidence="2" id="KW-0479">Metal-binding</keyword>
<comment type="cofactor">
    <cofactor evidence="1">
        <name>Mg(2+)</name>
        <dbReference type="ChEBI" id="CHEBI:18420"/>
    </cofactor>
</comment>
<sequence length="268" mass="29160">MPTVARKPADWRGWMGQICVRLETDEGQVGYGMGGGGEAGMHVIDTVLRGVLEKADPTPIEDLWEEMFSATLAFGRKGLAIMAISAVDLALWDLRAKAKDTTVAHLLSEQPTARLPMYRTISKDADPNCWLGQIEQALTEGYEAVKIGGLGQMDPTTDADAIVDMMRQARRVSGDIRLMADVGMRWQDVDAVAALCHRLAEVDLGWLEEPLPADDLDGYARLAATSPVPIAGGEHEFTARGFAELMARGAHHIYQPDVCWCGGLTQLL</sequence>
<evidence type="ECO:0000256" key="3">
    <source>
        <dbReference type="ARBA" id="ARBA00022842"/>
    </source>
</evidence>
<dbReference type="InterPro" id="IPR013341">
    <property type="entry name" value="Mandelate_racemase_N_dom"/>
</dbReference>
<dbReference type="GO" id="GO:0000287">
    <property type="term" value="F:magnesium ion binding"/>
    <property type="evidence" value="ECO:0007669"/>
    <property type="project" value="TreeGrafter"/>
</dbReference>
<dbReference type="PANTHER" id="PTHR13794">
    <property type="entry name" value="ENOLASE SUPERFAMILY, MANDELATE RACEMASE"/>
    <property type="match status" value="1"/>
</dbReference>
<reference evidence="5" key="1">
    <citation type="submission" date="2018-05" db="EMBL/GenBank/DDBJ databases">
        <authorList>
            <person name="Lanie J.A."/>
            <person name="Ng W.-L."/>
            <person name="Kazmierczak K.M."/>
            <person name="Andrzejewski T.M."/>
            <person name="Davidsen T.M."/>
            <person name="Wayne K.J."/>
            <person name="Tettelin H."/>
            <person name="Glass J.I."/>
            <person name="Rusch D."/>
            <person name="Podicherti R."/>
            <person name="Tsui H.-C.T."/>
            <person name="Winkler M.E."/>
        </authorList>
    </citation>
    <scope>NUCLEOTIDE SEQUENCE</scope>
</reference>
<proteinExistence type="predicted"/>
<dbReference type="InterPro" id="IPR036849">
    <property type="entry name" value="Enolase-like_C_sf"/>
</dbReference>
<organism evidence="5">
    <name type="scientific">marine metagenome</name>
    <dbReference type="NCBI Taxonomy" id="408172"/>
    <lineage>
        <taxon>unclassified sequences</taxon>
        <taxon>metagenomes</taxon>
        <taxon>ecological metagenomes</taxon>
    </lineage>
</organism>
<dbReference type="Pfam" id="PF02746">
    <property type="entry name" value="MR_MLE_N"/>
    <property type="match status" value="1"/>
</dbReference>
<dbReference type="SMART" id="SM00922">
    <property type="entry name" value="MR_MLE"/>
    <property type="match status" value="1"/>
</dbReference>
<dbReference type="GO" id="GO:0016052">
    <property type="term" value="P:carbohydrate catabolic process"/>
    <property type="evidence" value="ECO:0007669"/>
    <property type="project" value="TreeGrafter"/>
</dbReference>
<dbReference type="InterPro" id="IPR046945">
    <property type="entry name" value="RHMD-like"/>
</dbReference>
<dbReference type="SUPFAM" id="SSF54826">
    <property type="entry name" value="Enolase N-terminal domain-like"/>
    <property type="match status" value="1"/>
</dbReference>
<keyword evidence="3" id="KW-0460">Magnesium</keyword>
<gene>
    <name evidence="5" type="ORF">METZ01_LOCUS327044</name>
</gene>
<dbReference type="SUPFAM" id="SSF51604">
    <property type="entry name" value="Enolase C-terminal domain-like"/>
    <property type="match status" value="1"/>
</dbReference>
<dbReference type="AlphaFoldDB" id="A0A382PN53"/>
<name>A0A382PN53_9ZZZZ</name>
<dbReference type="InterPro" id="IPR029065">
    <property type="entry name" value="Enolase_C-like"/>
</dbReference>
<dbReference type="Pfam" id="PF13378">
    <property type="entry name" value="MR_MLE_C"/>
    <property type="match status" value="1"/>
</dbReference>
<evidence type="ECO:0000259" key="4">
    <source>
        <dbReference type="SMART" id="SM00922"/>
    </source>
</evidence>
<dbReference type="Gene3D" id="3.20.20.120">
    <property type="entry name" value="Enolase-like C-terminal domain"/>
    <property type="match status" value="1"/>
</dbReference>
<protein>
    <recommendedName>
        <fullName evidence="4">Mandelate racemase/muconate lactonizing enzyme C-terminal domain-containing protein</fullName>
    </recommendedName>
</protein>
<accession>A0A382PN53</accession>
<dbReference type="SFLD" id="SFLDS00001">
    <property type="entry name" value="Enolase"/>
    <property type="match status" value="1"/>
</dbReference>
<dbReference type="CDD" id="cd03316">
    <property type="entry name" value="MR_like"/>
    <property type="match status" value="1"/>
</dbReference>
<evidence type="ECO:0000256" key="1">
    <source>
        <dbReference type="ARBA" id="ARBA00001946"/>
    </source>
</evidence>
<feature type="domain" description="Mandelate racemase/muconate lactonizing enzyme C-terminal" evidence="4">
    <location>
        <begin position="131"/>
        <end position="229"/>
    </location>
</feature>
<feature type="non-terminal residue" evidence="5">
    <location>
        <position position="268"/>
    </location>
</feature>
<evidence type="ECO:0000256" key="2">
    <source>
        <dbReference type="ARBA" id="ARBA00022723"/>
    </source>
</evidence>
<dbReference type="InterPro" id="IPR029017">
    <property type="entry name" value="Enolase-like_N"/>
</dbReference>
<dbReference type="EMBL" id="UINC01108237">
    <property type="protein sequence ID" value="SVC74190.1"/>
    <property type="molecule type" value="Genomic_DNA"/>
</dbReference>
<dbReference type="PANTHER" id="PTHR13794:SF58">
    <property type="entry name" value="MITOCHONDRIAL ENOLASE SUPERFAMILY MEMBER 1"/>
    <property type="match status" value="1"/>
</dbReference>
<dbReference type="InterPro" id="IPR013342">
    <property type="entry name" value="Mandelate_racemase_C"/>
</dbReference>
<dbReference type="GO" id="GO:0016836">
    <property type="term" value="F:hydro-lyase activity"/>
    <property type="evidence" value="ECO:0007669"/>
    <property type="project" value="TreeGrafter"/>
</dbReference>
<dbReference type="Gene3D" id="3.30.390.10">
    <property type="entry name" value="Enolase-like, N-terminal domain"/>
    <property type="match status" value="1"/>
</dbReference>
<evidence type="ECO:0000313" key="5">
    <source>
        <dbReference type="EMBL" id="SVC74190.1"/>
    </source>
</evidence>